<dbReference type="Proteomes" id="UP000467124">
    <property type="component" value="Unassembled WGS sequence"/>
</dbReference>
<accession>A0A7K2IZJ7</accession>
<evidence type="ECO:0000313" key="1">
    <source>
        <dbReference type="EMBL" id="MYR35401.1"/>
    </source>
</evidence>
<sequence>MVEDAGRVAERFERMAVHFERGGSPAYARIARGLARDRALLELVMSVPEGNKRQPNLWLGAVRFLGGPVDSFEAFRGWVLERSEAVVEVVLSRSTQTNEARRCATLLPVLAGLEGPLALIEVGASAGLCLYPDRYRYRFDGGGPVGPVESPVVLECATSGGVPVPERVPEVVWRAGIDMNPLDPADEGDVNWLAALVWPGEGELERVARLRAAASVAAREPAWMVAGDLLEELPGVVERVPAGVRPVVLHSAVLAYLSRVDRVRFEGLVRGLDVTWVSNESGAVFPEWEGAFGGVDTDFAVAVDGRVVAYAGEHGGTLAWR</sequence>
<gene>
    <name evidence="1" type="ORF">GTW20_24850</name>
</gene>
<dbReference type="EMBL" id="WWHY01000001">
    <property type="protein sequence ID" value="MYR35401.1"/>
    <property type="molecule type" value="Genomic_DNA"/>
</dbReference>
<evidence type="ECO:0000313" key="2">
    <source>
        <dbReference type="Proteomes" id="UP000467124"/>
    </source>
</evidence>
<dbReference type="InterPro" id="IPR011200">
    <property type="entry name" value="UCP012608"/>
</dbReference>
<dbReference type="RefSeq" id="WP_161112056.1">
    <property type="nucleotide sequence ID" value="NZ_WWHY01000001.1"/>
</dbReference>
<name>A0A7K2IZJ7_9ACTN</name>
<organism evidence="1 2">
    <name type="scientific">Nocardiopsis alba</name>
    <dbReference type="NCBI Taxonomy" id="53437"/>
    <lineage>
        <taxon>Bacteria</taxon>
        <taxon>Bacillati</taxon>
        <taxon>Actinomycetota</taxon>
        <taxon>Actinomycetes</taxon>
        <taxon>Streptosporangiales</taxon>
        <taxon>Nocardiopsidaceae</taxon>
        <taxon>Nocardiopsis</taxon>
    </lineage>
</organism>
<dbReference type="AlphaFoldDB" id="A0A7K2IZJ7"/>
<proteinExistence type="predicted"/>
<protein>
    <submittedName>
        <fullName evidence="1">DUF2332 family protein</fullName>
    </submittedName>
</protein>
<dbReference type="Pfam" id="PF10094">
    <property type="entry name" value="DUF2332"/>
    <property type="match status" value="1"/>
</dbReference>
<reference evidence="1 2" key="1">
    <citation type="journal article" date="2019" name="Nat. Commun.">
        <title>The antimicrobial potential of Streptomyces from insect microbiomes.</title>
        <authorList>
            <person name="Chevrette M.G."/>
            <person name="Carlson C.M."/>
            <person name="Ortega H.E."/>
            <person name="Thomas C."/>
            <person name="Ananiev G.E."/>
            <person name="Barns K.J."/>
            <person name="Book A.J."/>
            <person name="Cagnazzo J."/>
            <person name="Carlos C."/>
            <person name="Flanigan W."/>
            <person name="Grubbs K.J."/>
            <person name="Horn H.A."/>
            <person name="Hoffmann F.M."/>
            <person name="Klassen J.L."/>
            <person name="Knack J.J."/>
            <person name="Lewin G.R."/>
            <person name="McDonald B.R."/>
            <person name="Muller L."/>
            <person name="Melo W.G.P."/>
            <person name="Pinto-Tomas A.A."/>
            <person name="Schmitz A."/>
            <person name="Wendt-Pienkowski E."/>
            <person name="Wildman S."/>
            <person name="Zhao M."/>
            <person name="Zhang F."/>
            <person name="Bugni T.S."/>
            <person name="Andes D.R."/>
            <person name="Pupo M.T."/>
            <person name="Currie C.R."/>
        </authorList>
    </citation>
    <scope>NUCLEOTIDE SEQUENCE [LARGE SCALE GENOMIC DNA]</scope>
    <source>
        <strain evidence="1 2">SID5840</strain>
    </source>
</reference>
<comment type="caution">
    <text evidence="1">The sequence shown here is derived from an EMBL/GenBank/DDBJ whole genome shotgun (WGS) entry which is preliminary data.</text>
</comment>